<sequence length="261" mass="28093">MESPEYPTANGHLDLPQQLPPSRATRAKVDEDGDDSDLEDLDALDPITIPDNDEAPLTNPHRPPHKRTQSEGTNLADRDPKKALLQCVLLEAGILFHSIFIGMAVSVATGTAFVVLLVAICFHQTFEGFALGSRIAALIPALFPPSSPKPWLMCLAYGATTPIGQALGIWLHSLYDPLSEAGLLVVGITNAVSSGLLLFAGLVQLLAEDFLSDRSYETLTGRRRIEASLAVGAGGILMALVGAWLSLPIVETRWLLVIWIR</sequence>
<organism evidence="7 8">
    <name type="scientific">Cyphellophora attinorum</name>
    <dbReference type="NCBI Taxonomy" id="1664694"/>
    <lineage>
        <taxon>Eukaryota</taxon>
        <taxon>Fungi</taxon>
        <taxon>Dikarya</taxon>
        <taxon>Ascomycota</taxon>
        <taxon>Pezizomycotina</taxon>
        <taxon>Eurotiomycetes</taxon>
        <taxon>Chaetothyriomycetidae</taxon>
        <taxon>Chaetothyriales</taxon>
        <taxon>Cyphellophoraceae</taxon>
        <taxon>Cyphellophora</taxon>
    </lineage>
</organism>
<feature type="compositionally biased region" description="Acidic residues" evidence="5">
    <location>
        <begin position="31"/>
        <end position="43"/>
    </location>
</feature>
<dbReference type="Proteomes" id="UP000038010">
    <property type="component" value="Unassembled WGS sequence"/>
</dbReference>
<name>A0A0N1HGZ6_9EURO</name>
<dbReference type="GO" id="GO:0005385">
    <property type="term" value="F:zinc ion transmembrane transporter activity"/>
    <property type="evidence" value="ECO:0007669"/>
    <property type="project" value="TreeGrafter"/>
</dbReference>
<keyword evidence="4 6" id="KW-0472">Membrane</keyword>
<evidence type="ECO:0000256" key="4">
    <source>
        <dbReference type="ARBA" id="ARBA00023136"/>
    </source>
</evidence>
<dbReference type="VEuPathDB" id="FungiDB:AB675_2709"/>
<dbReference type="STRING" id="1664694.A0A0N1HGZ6"/>
<evidence type="ECO:0000256" key="1">
    <source>
        <dbReference type="ARBA" id="ARBA00004141"/>
    </source>
</evidence>
<feature type="transmembrane region" description="Helical" evidence="6">
    <location>
        <begin position="183"/>
        <end position="206"/>
    </location>
</feature>
<dbReference type="InterPro" id="IPR003689">
    <property type="entry name" value="ZIP"/>
</dbReference>
<evidence type="ECO:0000313" key="7">
    <source>
        <dbReference type="EMBL" id="KPI45110.1"/>
    </source>
</evidence>
<feature type="transmembrane region" description="Helical" evidence="6">
    <location>
        <begin position="227"/>
        <end position="247"/>
    </location>
</feature>
<dbReference type="PANTHER" id="PTHR11040:SF60">
    <property type="entry name" value="FAMILY ZINC TRANSPORTER, PUTATIVE (AFU_ORTHOLOGUE AFUA_8G04010)-RELATED"/>
    <property type="match status" value="1"/>
</dbReference>
<dbReference type="OrthoDB" id="448280at2759"/>
<comment type="subcellular location">
    <subcellularLocation>
        <location evidence="1">Membrane</location>
        <topology evidence="1">Multi-pass membrane protein</topology>
    </subcellularLocation>
</comment>
<dbReference type="GeneID" id="28734581"/>
<evidence type="ECO:0000256" key="2">
    <source>
        <dbReference type="ARBA" id="ARBA00022692"/>
    </source>
</evidence>
<comment type="caution">
    <text evidence="7">The sequence shown here is derived from an EMBL/GenBank/DDBJ whole genome shotgun (WGS) entry which is preliminary data.</text>
</comment>
<proteinExistence type="predicted"/>
<evidence type="ECO:0000256" key="3">
    <source>
        <dbReference type="ARBA" id="ARBA00022989"/>
    </source>
</evidence>
<dbReference type="PANTHER" id="PTHR11040">
    <property type="entry name" value="ZINC/IRON TRANSPORTER"/>
    <property type="match status" value="1"/>
</dbReference>
<dbReference type="EMBL" id="LFJN01000002">
    <property type="protein sequence ID" value="KPI45110.1"/>
    <property type="molecule type" value="Genomic_DNA"/>
</dbReference>
<dbReference type="AlphaFoldDB" id="A0A0N1HGZ6"/>
<reference evidence="7 8" key="1">
    <citation type="submission" date="2015-06" db="EMBL/GenBank/DDBJ databases">
        <title>Draft genome of the ant-associated black yeast Phialophora attae CBS 131958.</title>
        <authorList>
            <person name="Moreno L.F."/>
            <person name="Stielow B.J."/>
            <person name="de Hoog S."/>
            <person name="Vicente V.A."/>
            <person name="Weiss V.A."/>
            <person name="de Vries M."/>
            <person name="Cruz L.M."/>
            <person name="Souza E.M."/>
        </authorList>
    </citation>
    <scope>NUCLEOTIDE SEQUENCE [LARGE SCALE GENOMIC DNA]</scope>
    <source>
        <strain evidence="7 8">CBS 131958</strain>
    </source>
</reference>
<dbReference type="Pfam" id="PF02535">
    <property type="entry name" value="Zip"/>
    <property type="match status" value="1"/>
</dbReference>
<gene>
    <name evidence="7" type="ORF">AB675_2709</name>
</gene>
<evidence type="ECO:0000313" key="8">
    <source>
        <dbReference type="Proteomes" id="UP000038010"/>
    </source>
</evidence>
<protein>
    <submittedName>
        <fullName evidence="7">Zinc-regulated transporter 2</fullName>
    </submittedName>
</protein>
<accession>A0A0N1HGZ6</accession>
<keyword evidence="8" id="KW-1185">Reference proteome</keyword>
<evidence type="ECO:0000256" key="5">
    <source>
        <dbReference type="SAM" id="MobiDB-lite"/>
    </source>
</evidence>
<feature type="region of interest" description="Disordered" evidence="5">
    <location>
        <begin position="1"/>
        <end position="76"/>
    </location>
</feature>
<dbReference type="RefSeq" id="XP_018005073.1">
    <property type="nucleotide sequence ID" value="XM_018142701.1"/>
</dbReference>
<keyword evidence="3 6" id="KW-1133">Transmembrane helix</keyword>
<dbReference type="GO" id="GO:0005886">
    <property type="term" value="C:plasma membrane"/>
    <property type="evidence" value="ECO:0007669"/>
    <property type="project" value="TreeGrafter"/>
</dbReference>
<evidence type="ECO:0000256" key="6">
    <source>
        <dbReference type="SAM" id="Phobius"/>
    </source>
</evidence>
<feature type="transmembrane region" description="Helical" evidence="6">
    <location>
        <begin position="151"/>
        <end position="171"/>
    </location>
</feature>
<keyword evidence="2 6" id="KW-0812">Transmembrane</keyword>